<reference evidence="2 3" key="1">
    <citation type="journal article" date="2016" name="Fungal Biol.">
        <title>The genome of Xylona heveae provides a window into fungal endophytism.</title>
        <authorList>
            <person name="Gazis R."/>
            <person name="Kuo A."/>
            <person name="Riley R."/>
            <person name="LaButti K."/>
            <person name="Lipzen A."/>
            <person name="Lin J."/>
            <person name="Amirebrahimi M."/>
            <person name="Hesse C.N."/>
            <person name="Spatafora J.W."/>
            <person name="Henrissat B."/>
            <person name="Hainaut M."/>
            <person name="Grigoriev I.V."/>
            <person name="Hibbett D.S."/>
        </authorList>
    </citation>
    <scope>NUCLEOTIDE SEQUENCE [LARGE SCALE GENOMIC DNA]</scope>
    <source>
        <strain evidence="2 3">TC161</strain>
    </source>
</reference>
<dbReference type="EMBL" id="KV407465">
    <property type="protein sequence ID" value="KZF19793.1"/>
    <property type="molecule type" value="Genomic_DNA"/>
</dbReference>
<dbReference type="OMA" id="VMEWADG"/>
<dbReference type="Proteomes" id="UP000076632">
    <property type="component" value="Unassembled WGS sequence"/>
</dbReference>
<keyword evidence="3" id="KW-1185">Reference proteome</keyword>
<evidence type="ECO:0008006" key="4">
    <source>
        <dbReference type="Google" id="ProtNLM"/>
    </source>
</evidence>
<organism evidence="2 3">
    <name type="scientific">Xylona heveae (strain CBS 132557 / TC161)</name>
    <dbReference type="NCBI Taxonomy" id="1328760"/>
    <lineage>
        <taxon>Eukaryota</taxon>
        <taxon>Fungi</taxon>
        <taxon>Dikarya</taxon>
        <taxon>Ascomycota</taxon>
        <taxon>Pezizomycotina</taxon>
        <taxon>Xylonomycetes</taxon>
        <taxon>Xylonales</taxon>
        <taxon>Xylonaceae</taxon>
        <taxon>Xylona</taxon>
    </lineage>
</organism>
<dbReference type="PANTHER" id="PTHR39398:SF1">
    <property type="entry name" value="CSN8_PSMD8_EIF3K DOMAIN-CONTAINING PROTEIN"/>
    <property type="match status" value="1"/>
</dbReference>
<feature type="compositionally biased region" description="Low complexity" evidence="1">
    <location>
        <begin position="93"/>
        <end position="103"/>
    </location>
</feature>
<feature type="region of interest" description="Disordered" evidence="1">
    <location>
        <begin position="83"/>
        <end position="136"/>
    </location>
</feature>
<evidence type="ECO:0000313" key="3">
    <source>
        <dbReference type="Proteomes" id="UP000076632"/>
    </source>
</evidence>
<name>A0A165A0T2_XYLHT</name>
<dbReference type="RefSeq" id="XP_018185348.1">
    <property type="nucleotide sequence ID" value="XM_018335488.1"/>
</dbReference>
<sequence>MASPTRNFKRPSGAWGRLKSISTDPLDAVGLPSKGDTKLLDPKAQEMYFTNIVARYTKFCGRAGTSENLDKAFALLSLNESAPKGSGPGAGSGTTTPSNASPADKNVSPTSARSGTNTTPSPPKKKNNNNNNNDPEVLNKELSVILMALRKLREALVATSRIDAFAQHAYLFSIRASILVQHYESYQPALLHLLHRIHLLHPLPPPDLHECVGYLVLDLACRQQNIGAAYAAKIQYKYSDRRVELILKALAHENWYAFWRLRQAVNGYQTRLLQPAEQELRLHALKCLGRTYFTVEKPYLERSTDMSWEELTRGGLQVGWVLEGDKVVIRRPKAR</sequence>
<dbReference type="STRING" id="1328760.A0A165A0T2"/>
<accession>A0A165A0T2</accession>
<dbReference type="GeneID" id="28900625"/>
<dbReference type="InParanoid" id="A0A165A0T2"/>
<dbReference type="AlphaFoldDB" id="A0A165A0T2"/>
<evidence type="ECO:0000256" key="1">
    <source>
        <dbReference type="SAM" id="MobiDB-lite"/>
    </source>
</evidence>
<dbReference type="OrthoDB" id="2100128at2759"/>
<protein>
    <recommendedName>
        <fullName evidence="4">CSN8/PSMD8/EIF3K domain-containing protein</fullName>
    </recommendedName>
</protein>
<gene>
    <name evidence="2" type="ORF">L228DRAFT_271112</name>
</gene>
<proteinExistence type="predicted"/>
<dbReference type="PANTHER" id="PTHR39398">
    <property type="entry name" value="YALI0F14311P"/>
    <property type="match status" value="1"/>
</dbReference>
<evidence type="ECO:0000313" key="2">
    <source>
        <dbReference type="EMBL" id="KZF19793.1"/>
    </source>
</evidence>